<gene>
    <name evidence="1" type="ORF">PNOK_0538500</name>
</gene>
<keyword evidence="2" id="KW-1185">Reference proteome</keyword>
<organism evidence="1 2">
    <name type="scientific">Pyrrhoderma noxium</name>
    <dbReference type="NCBI Taxonomy" id="2282107"/>
    <lineage>
        <taxon>Eukaryota</taxon>
        <taxon>Fungi</taxon>
        <taxon>Dikarya</taxon>
        <taxon>Basidiomycota</taxon>
        <taxon>Agaricomycotina</taxon>
        <taxon>Agaricomycetes</taxon>
        <taxon>Hymenochaetales</taxon>
        <taxon>Hymenochaetaceae</taxon>
        <taxon>Pyrrhoderma</taxon>
    </lineage>
</organism>
<dbReference type="Proteomes" id="UP000217199">
    <property type="component" value="Unassembled WGS sequence"/>
</dbReference>
<evidence type="ECO:0000313" key="2">
    <source>
        <dbReference type="Proteomes" id="UP000217199"/>
    </source>
</evidence>
<protein>
    <submittedName>
        <fullName evidence="1">Uncharacterized protein</fullName>
    </submittedName>
</protein>
<sequence length="68" mass="7636">MFILKFFKRDPSLQVSTDYDLDLRGGGMCGLGLGINKLGQFYYHGQSDHGKFPGPQQEPFGALLCHMR</sequence>
<evidence type="ECO:0000313" key="1">
    <source>
        <dbReference type="EMBL" id="PAV18543.1"/>
    </source>
</evidence>
<dbReference type="EMBL" id="NBII01000005">
    <property type="protein sequence ID" value="PAV18543.1"/>
    <property type="molecule type" value="Genomic_DNA"/>
</dbReference>
<name>A0A286UG24_9AGAM</name>
<reference evidence="1 2" key="1">
    <citation type="journal article" date="2017" name="Mol. Ecol.">
        <title>Comparative and population genomic landscape of Phellinus noxius: A hypervariable fungus causing root rot in trees.</title>
        <authorList>
            <person name="Chung C.L."/>
            <person name="Lee T.J."/>
            <person name="Akiba M."/>
            <person name="Lee H.H."/>
            <person name="Kuo T.H."/>
            <person name="Liu D."/>
            <person name="Ke H.M."/>
            <person name="Yokoi T."/>
            <person name="Roa M.B."/>
            <person name="Lu M.J."/>
            <person name="Chang Y.Y."/>
            <person name="Ann P.J."/>
            <person name="Tsai J.N."/>
            <person name="Chen C.Y."/>
            <person name="Tzean S.S."/>
            <person name="Ota Y."/>
            <person name="Hattori T."/>
            <person name="Sahashi N."/>
            <person name="Liou R.F."/>
            <person name="Kikuchi T."/>
            <person name="Tsai I.J."/>
        </authorList>
    </citation>
    <scope>NUCLEOTIDE SEQUENCE [LARGE SCALE GENOMIC DNA]</scope>
    <source>
        <strain evidence="1 2">FFPRI411160</strain>
    </source>
</reference>
<dbReference type="AlphaFoldDB" id="A0A286UG24"/>
<accession>A0A286UG24</accession>
<comment type="caution">
    <text evidence="1">The sequence shown here is derived from an EMBL/GenBank/DDBJ whole genome shotgun (WGS) entry which is preliminary data.</text>
</comment>
<dbReference type="InParanoid" id="A0A286UG24"/>
<proteinExistence type="predicted"/>